<dbReference type="Pfam" id="PF13385">
    <property type="entry name" value="Laminin_G_3"/>
    <property type="match status" value="1"/>
</dbReference>
<keyword evidence="4" id="KW-1185">Reference proteome</keyword>
<comment type="caution">
    <text evidence="3">The sequence shown here is derived from an EMBL/GenBank/DDBJ whole genome shotgun (WGS) entry which is preliminary data.</text>
</comment>
<dbReference type="AlphaFoldDB" id="A0A4U8Q3C6"/>
<dbReference type="Gene3D" id="2.60.120.260">
    <property type="entry name" value="Galactose-binding domain-like"/>
    <property type="match status" value="1"/>
</dbReference>
<accession>A0A4U8Q3C6</accession>
<reference evidence="3 4" key="1">
    <citation type="journal article" date="2019" name="Anaerobe">
        <title>Detection of Robinsoniella peoriensis in multiple bone samples of a trauma patient.</title>
        <authorList>
            <person name="Schrottner P."/>
            <person name="Hartwich K."/>
            <person name="Bunk B."/>
            <person name="Schober I."/>
            <person name="Helbig S."/>
            <person name="Rudolph W.W."/>
            <person name="Gunzer F."/>
        </authorList>
    </citation>
    <scope>NUCLEOTIDE SEQUENCE [LARGE SCALE GENOMIC DNA]</scope>
    <source>
        <strain evidence="3 4">DSM 106044</strain>
    </source>
</reference>
<organism evidence="3 4">
    <name type="scientific">Robinsoniella peoriensis</name>
    <dbReference type="NCBI Taxonomy" id="180332"/>
    <lineage>
        <taxon>Bacteria</taxon>
        <taxon>Bacillati</taxon>
        <taxon>Bacillota</taxon>
        <taxon>Clostridia</taxon>
        <taxon>Lachnospirales</taxon>
        <taxon>Lachnospiraceae</taxon>
        <taxon>Robinsoniella</taxon>
    </lineage>
</organism>
<evidence type="ECO:0000313" key="3">
    <source>
        <dbReference type="EMBL" id="TLC98452.1"/>
    </source>
</evidence>
<dbReference type="Pfam" id="PF20736">
    <property type="entry name" value="Glyco_hydro127M"/>
    <property type="match status" value="1"/>
</dbReference>
<evidence type="ECO:0008006" key="5">
    <source>
        <dbReference type="Google" id="ProtNLM"/>
    </source>
</evidence>
<sequence length="1026" mass="115426" precursor="true">MVGGIHIKKIKFLTAWAVFLFLIAAVPSIKVQAEGQTIKGQILYYNFKDIKSAVIEDVSGRGNDGVIRNYQEDGVRISTEVINGVRLNALDLQGGTTGAYLELPSGILENETEITVSTWVNLRSSARYQRIWDFGNNQSSYMYLLSNGNNKGFKGYATAITNQGWTHESGVEKGSDFPRNTWVFTTVTIEDNHITLYENGKVVGEARTKASLSELGATRNNYFGKGQFTDDPMNGKLAEIAIYNYAMDEMQVEALFESGINDQLDPLDVRMDADRLLYSYRQNYKVDTKGAVPLTGWENPAGLLRGRAAGEWLTNLAQSYQYKQDQTLKEKAFYMIHELRSLQLLSEGMGWGTGYLGADSPDQISRLENGKSYPETGAPFAVLGSLMNGLLDTYCTMDSQEALETAQCLGKWIIERSSNYTKGQKKAMWSQDVSGDTHALGGALARLSSIVKDEGYLKSAWNFVQMEWYTAMKEGRDRMNLLSVQAAVSQAETLLEISCTDPANTEAAKAAANFWNMATQEYTYATGMTGVNGRFRNENQKIENTVLEREKNKRICRSMLELTWKLHQVNPYKADYMDYYENLLGNQLQEDGGCEYTDALRIFEVRDNMVTVNLYRTGEKTLSEQGLKILMEAGIFSEEAKLKVENLDKPNNSRVRVRFRIPSWCGKNMRIQVNGVETETVEEQGFRVLPELSGGDEVQLHLPFSCYLKKGNKDEVAAVMYGPFVMVSETPVYKDTLILTKKVTDMTERIGYSMPALSINGVKFIPYAASVYSNRKIYYQILYTESPDSKWYEVRIEEEGMEGGSIRTDRELVFENQQVNIYTNPKEGYMLQNLMVNGKEVKVEEDGSFHIEKVTGDLSVSGTFTQKNPLTVQSDSLEQTASLSAHYTASWENLNGIKDAGFHPASSNEGMGKGWGNWQQPAGASCWIAYNWIEPVAIGACEIYWYDDEDDTGAPSDFHVEYLDQKGEWCRAVMKTDAGKLLNKDQYNGFSLEPVTTKGLRLVMTVAEDKRATGIYRWKVSERETK</sequence>
<dbReference type="RefSeq" id="WP_138003805.1">
    <property type="nucleotide sequence ID" value="NZ_QGQD01000094.1"/>
</dbReference>
<evidence type="ECO:0000313" key="4">
    <source>
        <dbReference type="Proteomes" id="UP000306509"/>
    </source>
</evidence>
<gene>
    <name evidence="3" type="ORF">DSM106044_04719</name>
</gene>
<feature type="domain" description="Non-reducing end beta-L-arabinofuranosidase-like GH127 middle" evidence="2">
    <location>
        <begin position="610"/>
        <end position="703"/>
    </location>
</feature>
<dbReference type="PANTHER" id="PTHR31151:SF0">
    <property type="entry name" value="PROLINE-TRNA LIGASE (DUF1680)"/>
    <property type="match status" value="1"/>
</dbReference>
<dbReference type="PANTHER" id="PTHR31151">
    <property type="entry name" value="PROLINE-TRNA LIGASE (DUF1680)"/>
    <property type="match status" value="1"/>
</dbReference>
<dbReference type="EMBL" id="QGQD01000094">
    <property type="protein sequence ID" value="TLC98452.1"/>
    <property type="molecule type" value="Genomic_DNA"/>
</dbReference>
<dbReference type="Gene3D" id="2.60.120.200">
    <property type="match status" value="1"/>
</dbReference>
<name>A0A4U8Q3C6_9FIRM</name>
<proteinExistence type="predicted"/>
<dbReference type="SUPFAM" id="SSF49899">
    <property type="entry name" value="Concanavalin A-like lectins/glucanases"/>
    <property type="match status" value="1"/>
</dbReference>
<dbReference type="Pfam" id="PF07944">
    <property type="entry name" value="Beta-AFase-like_GH127_cat"/>
    <property type="match status" value="1"/>
</dbReference>
<evidence type="ECO:0000259" key="2">
    <source>
        <dbReference type="Pfam" id="PF20736"/>
    </source>
</evidence>
<dbReference type="InterPro" id="IPR049046">
    <property type="entry name" value="Beta-AFase-like_GH127_middle"/>
</dbReference>
<dbReference type="InterPro" id="IPR012878">
    <property type="entry name" value="Beta-AFase-like_GH127_cat"/>
</dbReference>
<dbReference type="Proteomes" id="UP000306509">
    <property type="component" value="Unassembled WGS sequence"/>
</dbReference>
<dbReference type="STRING" id="180332.GCA_000797495_01312"/>
<protein>
    <recommendedName>
        <fullName evidence="5">LamG-like jellyroll fold domain-containing protein</fullName>
    </recommendedName>
</protein>
<evidence type="ECO:0000259" key="1">
    <source>
        <dbReference type="Pfam" id="PF07944"/>
    </source>
</evidence>
<feature type="domain" description="Non-reducing end beta-L-arabinofuranosidase-like GH127 catalytic" evidence="1">
    <location>
        <begin position="270"/>
        <end position="588"/>
    </location>
</feature>
<dbReference type="InterPro" id="IPR013320">
    <property type="entry name" value="ConA-like_dom_sf"/>
</dbReference>